<dbReference type="PANTHER" id="PTHR22904:SF523">
    <property type="entry name" value="STRESS-INDUCED-PHOSPHOPROTEIN 1"/>
    <property type="match status" value="1"/>
</dbReference>
<organism evidence="4">
    <name type="scientific">Chlamydomonas leiostraca</name>
    <dbReference type="NCBI Taxonomy" id="1034604"/>
    <lineage>
        <taxon>Eukaryota</taxon>
        <taxon>Viridiplantae</taxon>
        <taxon>Chlorophyta</taxon>
        <taxon>core chlorophytes</taxon>
        <taxon>Chlorophyceae</taxon>
        <taxon>CS clade</taxon>
        <taxon>Chlamydomonadales</taxon>
        <taxon>Chlamydomonadaceae</taxon>
        <taxon>Chlamydomonas</taxon>
    </lineage>
</organism>
<proteinExistence type="predicted"/>
<name>A0A7S0RCC8_9CHLO</name>
<dbReference type="SUPFAM" id="SSF48452">
    <property type="entry name" value="TPR-like"/>
    <property type="match status" value="1"/>
</dbReference>
<dbReference type="AlphaFoldDB" id="A0A7S0RCC8"/>
<dbReference type="InterPro" id="IPR011990">
    <property type="entry name" value="TPR-like_helical_dom_sf"/>
</dbReference>
<evidence type="ECO:0000256" key="3">
    <source>
        <dbReference type="PROSITE-ProRule" id="PRU00339"/>
    </source>
</evidence>
<gene>
    <name evidence="4" type="ORF">CLEI1391_LOCUS5453</name>
</gene>
<keyword evidence="1" id="KW-0677">Repeat</keyword>
<accession>A0A7S0RCC8</accession>
<reference evidence="4" key="1">
    <citation type="submission" date="2021-01" db="EMBL/GenBank/DDBJ databases">
        <authorList>
            <person name="Corre E."/>
            <person name="Pelletier E."/>
            <person name="Niang G."/>
            <person name="Scheremetjew M."/>
            <person name="Finn R."/>
            <person name="Kale V."/>
            <person name="Holt S."/>
            <person name="Cochrane G."/>
            <person name="Meng A."/>
            <person name="Brown T."/>
            <person name="Cohen L."/>
        </authorList>
    </citation>
    <scope>NUCLEOTIDE SEQUENCE</scope>
    <source>
        <strain evidence="4">SAG 11-49</strain>
    </source>
</reference>
<dbReference type="SMART" id="SM00028">
    <property type="entry name" value="TPR"/>
    <property type="match status" value="3"/>
</dbReference>
<dbReference type="Gene3D" id="1.25.40.10">
    <property type="entry name" value="Tetratricopeptide repeat domain"/>
    <property type="match status" value="1"/>
</dbReference>
<evidence type="ECO:0000256" key="1">
    <source>
        <dbReference type="ARBA" id="ARBA00022737"/>
    </source>
</evidence>
<dbReference type="GO" id="GO:0051879">
    <property type="term" value="F:Hsp90 protein binding"/>
    <property type="evidence" value="ECO:0007669"/>
    <property type="project" value="TreeGrafter"/>
</dbReference>
<sequence length="135" mass="14897">MADPTALKDQGNAHFQAGEWLKAAAMYTQAIKAKGESDPESAVLFSNRSAALLKLKKVTKALEDAEQCIKLRPEWEKGYFRKGAVLEDLENFSEALEVYQHALTIVSDSKELSVKIRTIAKLAKKDTKSKAEKAG</sequence>
<keyword evidence="2 3" id="KW-0802">TPR repeat</keyword>
<dbReference type="PANTHER" id="PTHR22904">
    <property type="entry name" value="TPR REPEAT CONTAINING PROTEIN"/>
    <property type="match status" value="1"/>
</dbReference>
<protein>
    <submittedName>
        <fullName evidence="4">Uncharacterized protein</fullName>
    </submittedName>
</protein>
<dbReference type="PROSITE" id="PS50005">
    <property type="entry name" value="TPR"/>
    <property type="match status" value="1"/>
</dbReference>
<feature type="repeat" description="TPR" evidence="3">
    <location>
        <begin position="76"/>
        <end position="109"/>
    </location>
</feature>
<evidence type="ECO:0000256" key="2">
    <source>
        <dbReference type="ARBA" id="ARBA00022803"/>
    </source>
</evidence>
<dbReference type="EMBL" id="HBFB01009604">
    <property type="protein sequence ID" value="CAD8672788.1"/>
    <property type="molecule type" value="Transcribed_RNA"/>
</dbReference>
<dbReference type="Pfam" id="PF13181">
    <property type="entry name" value="TPR_8"/>
    <property type="match status" value="1"/>
</dbReference>
<dbReference type="Pfam" id="PF13432">
    <property type="entry name" value="TPR_16"/>
    <property type="match status" value="1"/>
</dbReference>
<dbReference type="InterPro" id="IPR019734">
    <property type="entry name" value="TPR_rpt"/>
</dbReference>
<evidence type="ECO:0000313" key="4">
    <source>
        <dbReference type="EMBL" id="CAD8672788.1"/>
    </source>
</evidence>